<accession>A0A511F9E2</accession>
<dbReference type="Pfam" id="PF13578">
    <property type="entry name" value="Methyltransf_24"/>
    <property type="match status" value="1"/>
</dbReference>
<keyword evidence="3" id="KW-1185">Reference proteome</keyword>
<sequence length="246" mass="26846">MPAAGELARSVYVSTSRTVREAARRSGLLDRLDRRYHQDPRSVRGHLRTLFAIHDVEDLVELDQPWWTYGAIDAVERHLAALGGRARVFEYGSGASSVWLGRRAGEVHSVEHHAGFAGVMRDVLAEAGLDATVTLLEVPPTQDDEPRVPSGRRGEEGRDYADYVAAIDGVAGEFDLVVVDGRARVACLQAAARRLAPGGLVLFDDSQRPRYAAGLAGSGLAVRRVRGWVPSLPYPRETALLRFARA</sequence>
<dbReference type="EMBL" id="JACHDN010000001">
    <property type="protein sequence ID" value="MBB5474031.1"/>
    <property type="molecule type" value="Genomic_DNA"/>
</dbReference>
<dbReference type="RefSeq" id="WP_146832404.1">
    <property type="nucleotide sequence ID" value="NZ_BJVQ01000002.1"/>
</dbReference>
<organism evidence="1 3">
    <name type="scientific">Cellulomonas hominis</name>
    <dbReference type="NCBI Taxonomy" id="156981"/>
    <lineage>
        <taxon>Bacteria</taxon>
        <taxon>Bacillati</taxon>
        <taxon>Actinomycetota</taxon>
        <taxon>Actinomycetes</taxon>
        <taxon>Micrococcales</taxon>
        <taxon>Cellulomonadaceae</taxon>
        <taxon>Cellulomonas</taxon>
    </lineage>
</organism>
<dbReference type="Proteomes" id="UP000564629">
    <property type="component" value="Unassembled WGS sequence"/>
</dbReference>
<dbReference type="Gene3D" id="3.40.50.150">
    <property type="entry name" value="Vaccinia Virus protein VP39"/>
    <property type="match status" value="1"/>
</dbReference>
<keyword evidence="2" id="KW-0489">Methyltransferase</keyword>
<evidence type="ECO:0000313" key="1">
    <source>
        <dbReference type="EMBL" id="GEL45174.1"/>
    </source>
</evidence>
<dbReference type="InterPro" id="IPR029063">
    <property type="entry name" value="SAM-dependent_MTases_sf"/>
</dbReference>
<dbReference type="Proteomes" id="UP000321723">
    <property type="component" value="Unassembled WGS sequence"/>
</dbReference>
<proteinExistence type="predicted"/>
<reference evidence="1 3" key="1">
    <citation type="submission" date="2019-07" db="EMBL/GenBank/DDBJ databases">
        <title>Whole genome shotgun sequence of Cellulomonas hominis NBRC 16055.</title>
        <authorList>
            <person name="Hosoyama A."/>
            <person name="Uohara A."/>
            <person name="Ohji S."/>
            <person name="Ichikawa N."/>
        </authorList>
    </citation>
    <scope>NUCLEOTIDE SEQUENCE [LARGE SCALE GENOMIC DNA]</scope>
    <source>
        <strain evidence="1 3">NBRC 16055</strain>
    </source>
</reference>
<evidence type="ECO:0000313" key="3">
    <source>
        <dbReference type="Proteomes" id="UP000321723"/>
    </source>
</evidence>
<dbReference type="GO" id="GO:0032259">
    <property type="term" value="P:methylation"/>
    <property type="evidence" value="ECO:0007669"/>
    <property type="project" value="UniProtKB-KW"/>
</dbReference>
<reference evidence="2 4" key="2">
    <citation type="submission" date="2020-08" db="EMBL/GenBank/DDBJ databases">
        <title>Sequencing the genomes of 1000 actinobacteria strains.</title>
        <authorList>
            <person name="Klenk H.-P."/>
        </authorList>
    </citation>
    <scope>NUCLEOTIDE SEQUENCE [LARGE SCALE GENOMIC DNA]</scope>
    <source>
        <strain evidence="2 4">DSM 9581</strain>
    </source>
</reference>
<keyword evidence="2" id="KW-0808">Transferase</keyword>
<gene>
    <name evidence="1" type="ORF">CHO01_02900</name>
    <name evidence="2" type="ORF">HNR08_002767</name>
</gene>
<dbReference type="OrthoDB" id="938855at2"/>
<dbReference type="GO" id="GO:0008168">
    <property type="term" value="F:methyltransferase activity"/>
    <property type="evidence" value="ECO:0007669"/>
    <property type="project" value="UniProtKB-KW"/>
</dbReference>
<evidence type="ECO:0000313" key="4">
    <source>
        <dbReference type="Proteomes" id="UP000564629"/>
    </source>
</evidence>
<comment type="caution">
    <text evidence="1">The sequence shown here is derived from an EMBL/GenBank/DDBJ whole genome shotgun (WGS) entry which is preliminary data.</text>
</comment>
<dbReference type="SUPFAM" id="SSF53335">
    <property type="entry name" value="S-adenosyl-L-methionine-dependent methyltransferases"/>
    <property type="match status" value="1"/>
</dbReference>
<dbReference type="AlphaFoldDB" id="A0A511F9E2"/>
<protein>
    <submittedName>
        <fullName evidence="2">SAM-dependent methyltransferase</fullName>
    </submittedName>
</protein>
<name>A0A511F9E2_9CELL</name>
<evidence type="ECO:0000313" key="2">
    <source>
        <dbReference type="EMBL" id="MBB5474031.1"/>
    </source>
</evidence>
<dbReference type="EMBL" id="BJVQ01000002">
    <property type="protein sequence ID" value="GEL45174.1"/>
    <property type="molecule type" value="Genomic_DNA"/>
</dbReference>